<feature type="region of interest" description="Disordered" evidence="13">
    <location>
        <begin position="777"/>
        <end position="815"/>
    </location>
</feature>
<dbReference type="Pfam" id="PF04926">
    <property type="entry name" value="PAP_RNA-bind"/>
    <property type="match status" value="1"/>
</dbReference>
<dbReference type="Pfam" id="PF04928">
    <property type="entry name" value="PAP_central"/>
    <property type="match status" value="1"/>
</dbReference>
<feature type="compositionally biased region" description="Polar residues" evidence="13">
    <location>
        <begin position="788"/>
        <end position="799"/>
    </location>
</feature>
<dbReference type="InterPro" id="IPR048840">
    <property type="entry name" value="PolA_pol_NTPase"/>
</dbReference>
<comment type="subcellular location">
    <subcellularLocation>
        <location evidence="3">Nucleus</location>
    </subcellularLocation>
</comment>
<dbReference type="InterPro" id="IPR007010">
    <property type="entry name" value="PolA_pol_RNA-bd_dom"/>
</dbReference>
<evidence type="ECO:0000256" key="10">
    <source>
        <dbReference type="ARBA" id="ARBA00022840"/>
    </source>
</evidence>
<feature type="region of interest" description="Disordered" evidence="13">
    <location>
        <begin position="1"/>
        <end position="158"/>
    </location>
</feature>
<evidence type="ECO:0000313" key="17">
    <source>
        <dbReference type="EMBL" id="TMW59316.1"/>
    </source>
</evidence>
<dbReference type="GO" id="GO:0005524">
    <property type="term" value="F:ATP binding"/>
    <property type="evidence" value="ECO:0007669"/>
    <property type="project" value="UniProtKB-KW"/>
</dbReference>
<evidence type="ECO:0000256" key="11">
    <source>
        <dbReference type="ARBA" id="ARBA00022842"/>
    </source>
</evidence>
<feature type="domain" description="Poly(A) polymerase nucleotidyltransferase" evidence="16">
    <location>
        <begin position="449"/>
        <end position="629"/>
    </location>
</feature>
<sequence>MVLRKQTKATSITSAQASTPAMSFQQSNIRNTSTPSSSPEKKPAPLSWKEAVERVPPPQPIKNDPKKASHLSNSSNKLARSRSVSRIVQSSRKRCEMFPGTTDTDANSTEASRASVPTPLLTPKKQLEMIKKSNSGKQVSFAPTNDQDEESKGAVDASLRSKAESRRFADLVNRLGLNDTQQMLGGGDYKAKNPMIQCHPDGRPRSASADSVLLRRLPPMWVFTDPAIADIKSPRGFRKDRSMSVPDSKSAVSSSMSHDVEKDSTATSEQEERVTRLMQLTKNSVGASSEEDSSELDCDDTHSESTSDSSFPSPRHGPLTTPFGDQPVHRIMELEEIQERASLDDMDIFSDYMTPEDEEEDYDAFLLLDRINTLSAEFKANREYEESSALAWSVQHAARQGVIPPQLQQNLLANIRLGAWEEARDVLYHKCHLVPAVGSVLENPNQPPMDSRSAESFLQAVEELAPTDSSEARHQKLRVLKLLSDLLTKWVKIVAFERGLPEEHIALTSGSLFLAGSYRLGLNDPVADIDAVCVVPYHVTHEDFFSSFCRLLEQTNGVSHLAPVPNAYVPLISLSYLGVSIDLLCARLPMTGVEPHQEIDSDHILVGVDPTSMKSLNAPRVSSMLLCLVPRRHTFRIVLRAVRAWARRRGIYSAKLGYLGGISWAILVAFVCQMYPDAEPAKVFVRFFQVFSEWQWPRPIMLNMVYDAGLGFEMWDPRQNLYDRAHIMPIITPAYPHMNSAVQVSQSTFSVIYEELWRARYLAEAAAGIARPMSSTPGGENGYEVSNDGASSMPSQGLSAVTGPATTSSSSATSSDWDKLFQHSNFFIRYDMYLVVNFYAETASSMHVWGKFVQSRLRKLVDSLQHVSPVSRVHAFPCYFPNTSDGSTPGSCMFIGVEFHSRSRNASEQHGAAKDDPEVKSNLERTIRFFLATDLQQLAEKKQDMCANASLLKWEELPEFVFQQGRVAALVERAEYHQDMERMTMLQSHGMQSYRGGDRYSGGGKWRGPGGGGPRGGRYYGGKPGGGKPRFRDGGHKPYFMAQAG</sequence>
<proteinExistence type="inferred from homology"/>
<feature type="compositionally biased region" description="Low complexity" evidence="13">
    <location>
        <begin position="805"/>
        <end position="815"/>
    </location>
</feature>
<dbReference type="InterPro" id="IPR043519">
    <property type="entry name" value="NT_sf"/>
</dbReference>
<evidence type="ECO:0000256" key="1">
    <source>
        <dbReference type="ARBA" id="ARBA00001936"/>
    </source>
</evidence>
<dbReference type="Proteomes" id="UP000794436">
    <property type="component" value="Unassembled WGS sequence"/>
</dbReference>
<dbReference type="SUPFAM" id="SSF81301">
    <property type="entry name" value="Nucleotidyltransferase"/>
    <property type="match status" value="1"/>
</dbReference>
<feature type="region of interest" description="Disordered" evidence="13">
    <location>
        <begin position="997"/>
        <end position="1045"/>
    </location>
</feature>
<evidence type="ECO:0000256" key="12">
    <source>
        <dbReference type="ARBA" id="ARBA00023242"/>
    </source>
</evidence>
<keyword evidence="12" id="KW-0539">Nucleus</keyword>
<dbReference type="FunFam" id="3.30.460.10:FF:000027">
    <property type="entry name" value="Poly(A) polymerase PAP"/>
    <property type="match status" value="1"/>
</dbReference>
<dbReference type="Gene3D" id="3.30.70.590">
    <property type="entry name" value="Poly(A) polymerase predicted RNA binding domain"/>
    <property type="match status" value="1"/>
</dbReference>
<feature type="region of interest" description="Disordered" evidence="13">
    <location>
        <begin position="234"/>
        <end position="327"/>
    </location>
</feature>
<evidence type="ECO:0000259" key="15">
    <source>
        <dbReference type="Pfam" id="PF04928"/>
    </source>
</evidence>
<dbReference type="SUPFAM" id="SSF55003">
    <property type="entry name" value="PAP/Archaeal CCA-adding enzyme, C-terminal domain"/>
    <property type="match status" value="1"/>
</dbReference>
<feature type="compositionally biased region" description="Basic and acidic residues" evidence="13">
    <location>
        <begin position="258"/>
        <end position="275"/>
    </location>
</feature>
<dbReference type="Gene3D" id="3.30.460.10">
    <property type="entry name" value="Beta Polymerase, domain 2"/>
    <property type="match status" value="1"/>
</dbReference>
<keyword evidence="11" id="KW-0460">Magnesium</keyword>
<keyword evidence="18" id="KW-1185">Reference proteome</keyword>
<comment type="caution">
    <text evidence="17">The sequence shown here is derived from an EMBL/GenBank/DDBJ whole genome shotgun (WGS) entry which is preliminary data.</text>
</comment>
<accession>A0A8K1C9T2</accession>
<evidence type="ECO:0000259" key="16">
    <source>
        <dbReference type="Pfam" id="PF20750"/>
    </source>
</evidence>
<keyword evidence="10" id="KW-0067">ATP-binding</keyword>
<comment type="similarity">
    <text evidence="4">Belongs to the poly(A) polymerase family.</text>
</comment>
<dbReference type="PANTHER" id="PTHR10682">
    <property type="entry name" value="POLY A POLYMERASE"/>
    <property type="match status" value="1"/>
</dbReference>
<dbReference type="Gene3D" id="1.10.1410.10">
    <property type="match status" value="1"/>
</dbReference>
<evidence type="ECO:0000256" key="9">
    <source>
        <dbReference type="ARBA" id="ARBA00022741"/>
    </source>
</evidence>
<feature type="compositionally biased region" description="Polar residues" evidence="13">
    <location>
        <begin position="278"/>
        <end position="287"/>
    </location>
</feature>
<evidence type="ECO:0000256" key="4">
    <source>
        <dbReference type="ARBA" id="ARBA00010912"/>
    </source>
</evidence>
<organism evidence="17 18">
    <name type="scientific">Pythium oligandrum</name>
    <name type="common">Mycoparasitic fungus</name>
    <dbReference type="NCBI Taxonomy" id="41045"/>
    <lineage>
        <taxon>Eukaryota</taxon>
        <taxon>Sar</taxon>
        <taxon>Stramenopiles</taxon>
        <taxon>Oomycota</taxon>
        <taxon>Peronosporomycetes</taxon>
        <taxon>Pythiales</taxon>
        <taxon>Pythiaceae</taxon>
        <taxon>Pythium</taxon>
    </lineage>
</organism>
<reference evidence="17" key="1">
    <citation type="submission" date="2019-03" db="EMBL/GenBank/DDBJ databases">
        <title>Long read genome sequence of the mycoparasitic Pythium oligandrum ATCC 38472 isolated from sugarbeet rhizosphere.</title>
        <authorList>
            <person name="Gaulin E."/>
        </authorList>
    </citation>
    <scope>NUCLEOTIDE SEQUENCE</scope>
    <source>
        <strain evidence="17">ATCC 38472_TT</strain>
    </source>
</reference>
<dbReference type="PANTHER" id="PTHR10682:SF10">
    <property type="entry name" value="POLYNUCLEOTIDE ADENYLYLTRANSFERASE"/>
    <property type="match status" value="1"/>
</dbReference>
<evidence type="ECO:0000256" key="5">
    <source>
        <dbReference type="ARBA" id="ARBA00012388"/>
    </source>
</evidence>
<dbReference type="GO" id="GO:0006397">
    <property type="term" value="P:mRNA processing"/>
    <property type="evidence" value="ECO:0007669"/>
    <property type="project" value="UniProtKB-KW"/>
</dbReference>
<dbReference type="SUPFAM" id="SSF81631">
    <property type="entry name" value="PAP/OAS1 substrate-binding domain"/>
    <property type="match status" value="1"/>
</dbReference>
<keyword evidence="6" id="KW-0507">mRNA processing</keyword>
<dbReference type="GO" id="GO:0003723">
    <property type="term" value="F:RNA binding"/>
    <property type="evidence" value="ECO:0007669"/>
    <property type="project" value="InterPro"/>
</dbReference>
<dbReference type="AlphaFoldDB" id="A0A8K1C9T2"/>
<evidence type="ECO:0000256" key="2">
    <source>
        <dbReference type="ARBA" id="ARBA00001946"/>
    </source>
</evidence>
<evidence type="ECO:0000256" key="3">
    <source>
        <dbReference type="ARBA" id="ARBA00004123"/>
    </source>
</evidence>
<dbReference type="Pfam" id="PF20750">
    <property type="entry name" value="PAP_NTPase"/>
    <property type="match status" value="1"/>
</dbReference>
<feature type="compositionally biased region" description="Low complexity" evidence="13">
    <location>
        <begin position="81"/>
        <end position="90"/>
    </location>
</feature>
<dbReference type="GO" id="GO:0046872">
    <property type="term" value="F:metal ion binding"/>
    <property type="evidence" value="ECO:0007669"/>
    <property type="project" value="UniProtKB-KW"/>
</dbReference>
<feature type="compositionally biased region" description="Polar residues" evidence="13">
    <location>
        <begin position="101"/>
        <end position="112"/>
    </location>
</feature>
<dbReference type="CDD" id="cd05402">
    <property type="entry name" value="NT_PAP_TUTase"/>
    <property type="match status" value="1"/>
</dbReference>
<evidence type="ECO:0000256" key="8">
    <source>
        <dbReference type="ARBA" id="ARBA00022723"/>
    </source>
</evidence>
<dbReference type="EMBL" id="SPLM01000109">
    <property type="protein sequence ID" value="TMW59316.1"/>
    <property type="molecule type" value="Genomic_DNA"/>
</dbReference>
<dbReference type="FunFam" id="1.10.1410.10:FF:000001">
    <property type="entry name" value="Putative poly(A) polymerase gamma"/>
    <property type="match status" value="1"/>
</dbReference>
<dbReference type="InterPro" id="IPR007012">
    <property type="entry name" value="PolA_pol_cen_dom"/>
</dbReference>
<dbReference type="GO" id="GO:1990817">
    <property type="term" value="F:poly(A) RNA polymerase activity"/>
    <property type="evidence" value="ECO:0007669"/>
    <property type="project" value="UniProtKB-EC"/>
</dbReference>
<gene>
    <name evidence="17" type="ORF">Poli38472_004385</name>
</gene>
<evidence type="ECO:0000313" key="18">
    <source>
        <dbReference type="Proteomes" id="UP000794436"/>
    </source>
</evidence>
<evidence type="ECO:0000256" key="6">
    <source>
        <dbReference type="ARBA" id="ARBA00022664"/>
    </source>
</evidence>
<feature type="compositionally biased region" description="Low complexity" evidence="13">
    <location>
        <begin position="243"/>
        <end position="257"/>
    </location>
</feature>
<dbReference type="InterPro" id="IPR011068">
    <property type="entry name" value="NuclTrfase_I-like_C"/>
</dbReference>
<feature type="domain" description="Poly(A) polymerase central" evidence="15">
    <location>
        <begin position="634"/>
        <end position="764"/>
    </location>
</feature>
<feature type="compositionally biased region" description="Polar residues" evidence="13">
    <location>
        <begin position="132"/>
        <end position="145"/>
    </location>
</feature>
<feature type="compositionally biased region" description="Polar residues" evidence="13">
    <location>
        <begin position="8"/>
        <end position="31"/>
    </location>
</feature>
<feature type="domain" description="Poly(A) polymerase RNA-binding" evidence="14">
    <location>
        <begin position="825"/>
        <end position="891"/>
    </location>
</feature>
<evidence type="ECO:0000259" key="14">
    <source>
        <dbReference type="Pfam" id="PF04926"/>
    </source>
</evidence>
<dbReference type="EC" id="2.7.7.19" evidence="5"/>
<comment type="cofactor">
    <cofactor evidence="2">
        <name>Mg(2+)</name>
        <dbReference type="ChEBI" id="CHEBI:18420"/>
    </cofactor>
</comment>
<keyword evidence="7" id="KW-0808">Transferase</keyword>
<dbReference type="OrthoDB" id="412748at2759"/>
<evidence type="ECO:0000256" key="7">
    <source>
        <dbReference type="ARBA" id="ARBA00022679"/>
    </source>
</evidence>
<protein>
    <recommendedName>
        <fullName evidence="5">polynucleotide adenylyltransferase</fullName>
        <ecNumber evidence="5">2.7.7.19</ecNumber>
    </recommendedName>
</protein>
<evidence type="ECO:0000256" key="13">
    <source>
        <dbReference type="SAM" id="MobiDB-lite"/>
    </source>
</evidence>
<dbReference type="GO" id="GO:0031123">
    <property type="term" value="P:RNA 3'-end processing"/>
    <property type="evidence" value="ECO:0007669"/>
    <property type="project" value="InterPro"/>
</dbReference>
<feature type="compositionally biased region" description="Gly residues" evidence="13">
    <location>
        <begin position="999"/>
        <end position="1028"/>
    </location>
</feature>
<keyword evidence="8" id="KW-0479">Metal-binding</keyword>
<dbReference type="GO" id="GO:0005634">
    <property type="term" value="C:nucleus"/>
    <property type="evidence" value="ECO:0007669"/>
    <property type="project" value="UniProtKB-SubCell"/>
</dbReference>
<keyword evidence="9" id="KW-0547">Nucleotide-binding</keyword>
<feature type="compositionally biased region" description="Acidic residues" evidence="13">
    <location>
        <begin position="289"/>
        <end position="298"/>
    </location>
</feature>
<name>A0A8K1C9T2_PYTOL</name>
<comment type="cofactor">
    <cofactor evidence="1">
        <name>Mn(2+)</name>
        <dbReference type="ChEBI" id="CHEBI:29035"/>
    </cofactor>
</comment>